<evidence type="ECO:0008006" key="4">
    <source>
        <dbReference type="Google" id="ProtNLM"/>
    </source>
</evidence>
<reference evidence="2" key="2">
    <citation type="submission" date="2020-09" db="EMBL/GenBank/DDBJ databases">
        <authorList>
            <person name="Sun Q."/>
            <person name="Kim S."/>
        </authorList>
    </citation>
    <scope>NUCLEOTIDE SEQUENCE</scope>
    <source>
        <strain evidence="2">KCTC 22169</strain>
    </source>
</reference>
<protein>
    <recommendedName>
        <fullName evidence="4">Carboxypeptidase regulatory-like domain-containing protein</fullName>
    </recommendedName>
</protein>
<evidence type="ECO:0000256" key="1">
    <source>
        <dbReference type="SAM" id="SignalP"/>
    </source>
</evidence>
<dbReference type="EMBL" id="BMXR01000011">
    <property type="protein sequence ID" value="GGX68014.1"/>
    <property type="molecule type" value="Genomic_DNA"/>
</dbReference>
<dbReference type="AlphaFoldDB" id="A0A918KP18"/>
<organism evidence="2 3">
    <name type="scientific">Saccharospirillum salsuginis</name>
    <dbReference type="NCBI Taxonomy" id="418750"/>
    <lineage>
        <taxon>Bacteria</taxon>
        <taxon>Pseudomonadati</taxon>
        <taxon>Pseudomonadota</taxon>
        <taxon>Gammaproteobacteria</taxon>
        <taxon>Oceanospirillales</taxon>
        <taxon>Saccharospirillaceae</taxon>
        <taxon>Saccharospirillum</taxon>
    </lineage>
</organism>
<keyword evidence="1" id="KW-0732">Signal</keyword>
<reference evidence="2" key="1">
    <citation type="journal article" date="2014" name="Int. J. Syst. Evol. Microbiol.">
        <title>Complete genome sequence of Corynebacterium casei LMG S-19264T (=DSM 44701T), isolated from a smear-ripened cheese.</title>
        <authorList>
            <consortium name="US DOE Joint Genome Institute (JGI-PGF)"/>
            <person name="Walter F."/>
            <person name="Albersmeier A."/>
            <person name="Kalinowski J."/>
            <person name="Ruckert C."/>
        </authorList>
    </citation>
    <scope>NUCLEOTIDE SEQUENCE</scope>
    <source>
        <strain evidence="2">KCTC 22169</strain>
    </source>
</reference>
<proteinExistence type="predicted"/>
<name>A0A918KP18_9GAMM</name>
<accession>A0A918KP18</accession>
<feature type="chain" id="PRO_5037816012" description="Carboxypeptidase regulatory-like domain-containing protein" evidence="1">
    <location>
        <begin position="24"/>
        <end position="123"/>
    </location>
</feature>
<gene>
    <name evidence="2" type="ORF">GCM10007392_39690</name>
</gene>
<comment type="caution">
    <text evidence="2">The sequence shown here is derived from an EMBL/GenBank/DDBJ whole genome shotgun (WGS) entry which is preliminary data.</text>
</comment>
<evidence type="ECO:0000313" key="2">
    <source>
        <dbReference type="EMBL" id="GGX68014.1"/>
    </source>
</evidence>
<sequence>MTQLLQRLMVALFVAGLSVSALAQDIWTGGVGMEEREFAPDRNTRIQFFVDGGSYLADLHYVLYDEQGMRMHEGTADGPWLLVDLPAGTYSIKATRDETGETQSTRFFREGGRKTVIGLKFDR</sequence>
<dbReference type="RefSeq" id="WP_189612007.1">
    <property type="nucleotide sequence ID" value="NZ_BMXR01000011.1"/>
</dbReference>
<evidence type="ECO:0000313" key="3">
    <source>
        <dbReference type="Proteomes" id="UP000626148"/>
    </source>
</evidence>
<dbReference type="Proteomes" id="UP000626148">
    <property type="component" value="Unassembled WGS sequence"/>
</dbReference>
<feature type="signal peptide" evidence="1">
    <location>
        <begin position="1"/>
        <end position="23"/>
    </location>
</feature>
<keyword evidence="3" id="KW-1185">Reference proteome</keyword>